<feature type="domain" description="DDE-1" evidence="2">
    <location>
        <begin position="164"/>
        <end position="287"/>
    </location>
</feature>
<sequence>VAHQTLHDRATGLHKPQQDGQAVNQLLTTTEEKVLMDWTRHHAMEANPLNPRKLCMYAYAISGKKPGRNWHYCYGARNPVLKLKKPQSLDPKRAMNFNKHTVQDYFEKQRQINETFNGIPPEHKWNMDEKGIQMGGGRKNSGSKFYFDRTKKDVYRVSSDNLELITVIECILAAGICMKPSFILKDGPFPDVRGLESIGSISRTPNGWTDHDICERWFSDVFIPEASSRRVNNKPIVLTLDGHSSHEQPAIQKIAYNNNIIIFCFPSKTTHKLQPLDVIVFSPVQRKW</sequence>
<dbReference type="PANTHER" id="PTHR19303:SF74">
    <property type="entry name" value="POGO TRANSPOSABLE ELEMENT WITH KRAB DOMAIN"/>
    <property type="match status" value="1"/>
</dbReference>
<dbReference type="InParanoid" id="F8QDG2"/>
<protein>
    <recommendedName>
        <fullName evidence="2">DDE-1 domain-containing protein</fullName>
    </recommendedName>
</protein>
<dbReference type="InterPro" id="IPR004875">
    <property type="entry name" value="DDE_SF_endonuclease_dom"/>
</dbReference>
<dbReference type="HOGENOM" id="CLU_013929_2_0_1"/>
<feature type="compositionally biased region" description="Basic and acidic residues" evidence="1">
    <location>
        <begin position="1"/>
        <end position="11"/>
    </location>
</feature>
<reference evidence="4" key="1">
    <citation type="journal article" date="2011" name="Science">
        <title>The plant cell wall-decomposing machinery underlies the functional diversity of forest fungi.</title>
        <authorList>
            <person name="Eastwood D.C."/>
            <person name="Floudas D."/>
            <person name="Binder M."/>
            <person name="Majcherczyk A."/>
            <person name="Schneider P."/>
            <person name="Aerts A."/>
            <person name="Asiegbu F.O."/>
            <person name="Baker S.E."/>
            <person name="Barry K."/>
            <person name="Bendiksby M."/>
            <person name="Blumentritt M."/>
            <person name="Coutinho P.M."/>
            <person name="Cullen D."/>
            <person name="de Vries R.P."/>
            <person name="Gathman A."/>
            <person name="Goodell B."/>
            <person name="Henrissat B."/>
            <person name="Ihrmark K."/>
            <person name="Kauserud H."/>
            <person name="Kohler A."/>
            <person name="LaButti K."/>
            <person name="Lapidus A."/>
            <person name="Lavin J.L."/>
            <person name="Lee Y.-H."/>
            <person name="Lindquist E."/>
            <person name="Lilly W."/>
            <person name="Lucas S."/>
            <person name="Morin E."/>
            <person name="Murat C."/>
            <person name="Oguiza J.A."/>
            <person name="Park J."/>
            <person name="Pisabarro A.G."/>
            <person name="Riley R."/>
            <person name="Rosling A."/>
            <person name="Salamov A."/>
            <person name="Schmidt O."/>
            <person name="Schmutz J."/>
            <person name="Skrede I."/>
            <person name="Stenlid J."/>
            <person name="Wiebenga A."/>
            <person name="Xie X."/>
            <person name="Kuees U."/>
            <person name="Hibbett D.S."/>
            <person name="Hoffmeister D."/>
            <person name="Hoegberg N."/>
            <person name="Martin F."/>
            <person name="Grigoriev I.V."/>
            <person name="Watkinson S.C."/>
        </authorList>
    </citation>
    <scope>NUCLEOTIDE SEQUENCE [LARGE SCALE GENOMIC DNA]</scope>
    <source>
        <strain evidence="4">strain S7.3</strain>
    </source>
</reference>
<keyword evidence="4" id="KW-1185">Reference proteome</keyword>
<evidence type="ECO:0000259" key="2">
    <source>
        <dbReference type="Pfam" id="PF03184"/>
    </source>
</evidence>
<name>F8QDG2_SERL3</name>
<evidence type="ECO:0000313" key="4">
    <source>
        <dbReference type="Proteomes" id="UP000008063"/>
    </source>
</evidence>
<dbReference type="eggNOG" id="KOG3105">
    <property type="taxonomic scope" value="Eukaryota"/>
</dbReference>
<dbReference type="GO" id="GO:0005634">
    <property type="term" value="C:nucleus"/>
    <property type="evidence" value="ECO:0007669"/>
    <property type="project" value="TreeGrafter"/>
</dbReference>
<dbReference type="PANTHER" id="PTHR19303">
    <property type="entry name" value="TRANSPOSON"/>
    <property type="match status" value="1"/>
</dbReference>
<dbReference type="EMBL" id="GL945491">
    <property type="protein sequence ID" value="EGN93633.1"/>
    <property type="molecule type" value="Genomic_DNA"/>
</dbReference>
<feature type="region of interest" description="Disordered" evidence="1">
    <location>
        <begin position="1"/>
        <end position="21"/>
    </location>
</feature>
<dbReference type="InterPro" id="IPR050863">
    <property type="entry name" value="CenT-Element_Derived"/>
</dbReference>
<proteinExistence type="predicted"/>
<feature type="non-terminal residue" evidence="3">
    <location>
        <position position="1"/>
    </location>
</feature>
<dbReference type="GO" id="GO:0003677">
    <property type="term" value="F:DNA binding"/>
    <property type="evidence" value="ECO:0007669"/>
    <property type="project" value="TreeGrafter"/>
</dbReference>
<dbReference type="Pfam" id="PF03184">
    <property type="entry name" value="DDE_1"/>
    <property type="match status" value="1"/>
</dbReference>
<feature type="non-terminal residue" evidence="3">
    <location>
        <position position="288"/>
    </location>
</feature>
<evidence type="ECO:0000256" key="1">
    <source>
        <dbReference type="SAM" id="MobiDB-lite"/>
    </source>
</evidence>
<evidence type="ECO:0000313" key="3">
    <source>
        <dbReference type="EMBL" id="EGN93633.1"/>
    </source>
</evidence>
<organism evidence="4">
    <name type="scientific">Serpula lacrymans var. lacrymans (strain S7.3)</name>
    <name type="common">Dry rot fungus</name>
    <dbReference type="NCBI Taxonomy" id="936435"/>
    <lineage>
        <taxon>Eukaryota</taxon>
        <taxon>Fungi</taxon>
        <taxon>Dikarya</taxon>
        <taxon>Basidiomycota</taxon>
        <taxon>Agaricomycotina</taxon>
        <taxon>Agaricomycetes</taxon>
        <taxon>Agaricomycetidae</taxon>
        <taxon>Boletales</taxon>
        <taxon>Coniophorineae</taxon>
        <taxon>Serpulaceae</taxon>
        <taxon>Serpula</taxon>
    </lineage>
</organism>
<dbReference type="Proteomes" id="UP000008063">
    <property type="component" value="Unassembled WGS sequence"/>
</dbReference>
<dbReference type="STRING" id="936435.F8QDG2"/>
<dbReference type="OMA" id="HAMEANP"/>
<accession>F8QDG2</accession>
<dbReference type="AlphaFoldDB" id="F8QDG2"/>
<gene>
    <name evidence="3" type="ORF">SERLA73DRAFT_12411</name>
</gene>
<dbReference type="OrthoDB" id="3265672at2759"/>